<dbReference type="EMBL" id="SNAA01000012">
    <property type="protein sequence ID" value="TDL78285.1"/>
    <property type="molecule type" value="Genomic_DNA"/>
</dbReference>
<protein>
    <submittedName>
        <fullName evidence="2">Double-strand break repair protein AddB</fullName>
    </submittedName>
</protein>
<feature type="domain" description="PD-(D/E)XK endonuclease-like" evidence="1">
    <location>
        <begin position="704"/>
        <end position="940"/>
    </location>
</feature>
<evidence type="ECO:0000313" key="2">
    <source>
        <dbReference type="EMBL" id="TDL78285.1"/>
    </source>
</evidence>
<accession>A0A4R6A5Z5</accession>
<evidence type="ECO:0000259" key="1">
    <source>
        <dbReference type="Pfam" id="PF12705"/>
    </source>
</evidence>
<gene>
    <name evidence="2" type="ORF">E2L08_11300</name>
</gene>
<dbReference type="AlphaFoldDB" id="A0A4R6A5Z5"/>
<dbReference type="OrthoDB" id="9780606at2"/>
<keyword evidence="3" id="KW-1185">Reference proteome</keyword>
<dbReference type="InterPro" id="IPR011604">
    <property type="entry name" value="PDDEXK-like_dom_sf"/>
</dbReference>
<sequence>MFEGDGPHIYGIPPGAEFPRALVDGLTARLRDAPPEDWARIEILVNSRLMERRVVEILAAGPARLLPRLRLVTEIGAEDAPVPPMAPLRRRLELMQLIRRMVEADPTLAPRSAAFDLADSLAALLDEMHGEGVPLERLRDLDVSDLSGHWARALGFVDIVATHVGGASANSVEGRQRHAALACAARWTDDPPDHPVIVAGSTGSRGATAILMEAVARLPQGALVLPGFDAHMPPPVWDTLCDDLTGEDHPQYRYARLFRRIGIGPEAVRPWSGDDPVPARNRLVSLALRPAPVTDQWLEDGPALGDLREATAGLSLIEAPDPRTEALAIAARLRAAVQEGKTAALVTPDRVLGRRVAAALDRWGIVPDDSAGRPLSQTAPGRLLRQVADAMADGMGPEAFLAVLKHPLTHSGGGRGDHLRLTRDLELFLRGEGAPEITPALVSGWAEGAGGDATGWAKWLGRTALAPQPGGLTPLTDLAARHLRLTEALAAGAGAEGSGALWDAPAGEAARAAMDDLLAEAEAGGAMTPRDHADLVAAILGAIEQRDIVTSRPDIAIRGPQEARALGVDLVIAAGLSEGIWPAPPPPDPWLNRRMRAAAGLLLPERRVGLSAHDFQQAIAAREVVLSRSARDSDAETVMSRWLNRLTNLLGGLPGTAGPEALAEMRARGTVWVELARAAEARVIEVPRAARPSPVPPLGVRPRRLSVTQIQTLVRDPYAIYARHILGLRPLGGLRVDADAPLKGTVIHEILHDFVSAGTDPADPEALGAMMAIADDVLARAVPWPAARLGWRAQIARMAPAFLADEVSRRAVGSAVALERWGDYMLAGRDFRLVGKADRIDRLTDGGALVVFDYKTGRPPSAAQMTTFDPQLMLEAVMAEAGAFRDLAPAPVAAVAHIAVGASPGEKRHDLRDASADPPLDPDEARAQLEALIEAFEAPDSGYTARRALYMVEYGSDYDHLARYGEWSESDLPQPERVG</sequence>
<dbReference type="Proteomes" id="UP000295701">
    <property type="component" value="Unassembled WGS sequence"/>
</dbReference>
<dbReference type="Pfam" id="PF12705">
    <property type="entry name" value="PDDEXK_1"/>
    <property type="match status" value="1"/>
</dbReference>
<dbReference type="RefSeq" id="WP_133397195.1">
    <property type="nucleotide sequence ID" value="NZ_SNAA01000012.1"/>
</dbReference>
<organism evidence="2 3">
    <name type="scientific">Palleronia sediminis</name>
    <dbReference type="NCBI Taxonomy" id="2547833"/>
    <lineage>
        <taxon>Bacteria</taxon>
        <taxon>Pseudomonadati</taxon>
        <taxon>Pseudomonadota</taxon>
        <taxon>Alphaproteobacteria</taxon>
        <taxon>Rhodobacterales</taxon>
        <taxon>Roseobacteraceae</taxon>
        <taxon>Palleronia</taxon>
    </lineage>
</organism>
<reference evidence="2 3" key="1">
    <citation type="submission" date="2019-03" db="EMBL/GenBank/DDBJ databases">
        <title>Primorskyibacter sp. SS33 isolated from sediments.</title>
        <authorList>
            <person name="Xunke S."/>
        </authorList>
    </citation>
    <scope>NUCLEOTIDE SEQUENCE [LARGE SCALE GENOMIC DNA]</scope>
    <source>
        <strain evidence="2 3">SS33</strain>
    </source>
</reference>
<dbReference type="Gene3D" id="3.90.320.10">
    <property type="match status" value="1"/>
</dbReference>
<dbReference type="InterPro" id="IPR027417">
    <property type="entry name" value="P-loop_NTPase"/>
</dbReference>
<evidence type="ECO:0000313" key="3">
    <source>
        <dbReference type="Proteomes" id="UP000295701"/>
    </source>
</evidence>
<dbReference type="SUPFAM" id="SSF52540">
    <property type="entry name" value="P-loop containing nucleoside triphosphate hydrolases"/>
    <property type="match status" value="1"/>
</dbReference>
<comment type="caution">
    <text evidence="2">The sequence shown here is derived from an EMBL/GenBank/DDBJ whole genome shotgun (WGS) entry which is preliminary data.</text>
</comment>
<proteinExistence type="predicted"/>
<name>A0A4R6A5Z5_9RHOB</name>
<dbReference type="InterPro" id="IPR038726">
    <property type="entry name" value="PDDEXK_AddAB-type"/>
</dbReference>